<gene>
    <name evidence="2" type="ORF">I9W82_001560</name>
</gene>
<keyword evidence="3" id="KW-1185">Reference proteome</keyword>
<accession>A0A8H7ZD69</accession>
<sequence>MPTAGGFAFSLASGAAIRLFQTGLSGAPPKLTQKLIGYGTMMTLTGSLYYFILDPQIETNRELLNRRLAALREQRERKQDLVNFEDQESRLFTAKDKGRFFRLFDKYSQPYK</sequence>
<evidence type="ECO:0000313" key="2">
    <source>
        <dbReference type="EMBL" id="KAG5419680.1"/>
    </source>
</evidence>
<dbReference type="GeneID" id="93650189"/>
<reference evidence="2 3" key="1">
    <citation type="submission" date="2020-12" db="EMBL/GenBank/DDBJ databases">
        <title>Effect of drift, selection, and recombination on the evolution of hybrid genomes in Candida yeast pathogens.</title>
        <authorList>
            <person name="Mixao V."/>
            <person name="Ksiezopolska E."/>
            <person name="Saus E."/>
            <person name="Boekhout T."/>
            <person name="Gacser A."/>
            <person name="Gabaldon T."/>
        </authorList>
    </citation>
    <scope>NUCLEOTIDE SEQUENCE [LARGE SCALE GENOMIC DNA]</scope>
    <source>
        <strain evidence="2 3">BP57</strain>
    </source>
</reference>
<dbReference type="OrthoDB" id="4012145at2759"/>
<evidence type="ECO:0000256" key="1">
    <source>
        <dbReference type="SAM" id="Coils"/>
    </source>
</evidence>
<name>A0A8H7ZD69_9ASCO</name>
<dbReference type="Proteomes" id="UP000669133">
    <property type="component" value="Unassembled WGS sequence"/>
</dbReference>
<proteinExistence type="predicted"/>
<evidence type="ECO:0000313" key="3">
    <source>
        <dbReference type="Proteomes" id="UP000669133"/>
    </source>
</evidence>
<organism evidence="2 3">
    <name type="scientific">Candida metapsilosis</name>
    <dbReference type="NCBI Taxonomy" id="273372"/>
    <lineage>
        <taxon>Eukaryota</taxon>
        <taxon>Fungi</taxon>
        <taxon>Dikarya</taxon>
        <taxon>Ascomycota</taxon>
        <taxon>Saccharomycotina</taxon>
        <taxon>Pichiomycetes</taxon>
        <taxon>Debaryomycetaceae</taxon>
        <taxon>Candida/Lodderomyces clade</taxon>
        <taxon>Candida</taxon>
    </lineage>
</organism>
<dbReference type="AlphaFoldDB" id="A0A8H7ZD69"/>
<dbReference type="RefSeq" id="XP_067548796.1">
    <property type="nucleotide sequence ID" value="XM_067690319.1"/>
</dbReference>
<comment type="caution">
    <text evidence="2">The sequence shown here is derived from an EMBL/GenBank/DDBJ whole genome shotgun (WGS) entry which is preliminary data.</text>
</comment>
<protein>
    <submittedName>
        <fullName evidence="2">Uncharacterized protein</fullName>
    </submittedName>
</protein>
<dbReference type="EMBL" id="JAEOAQ010000002">
    <property type="protein sequence ID" value="KAG5419680.1"/>
    <property type="molecule type" value="Genomic_DNA"/>
</dbReference>
<feature type="coiled-coil region" evidence="1">
    <location>
        <begin position="61"/>
        <end position="88"/>
    </location>
</feature>
<keyword evidence="1" id="KW-0175">Coiled coil</keyword>